<evidence type="ECO:0000313" key="3">
    <source>
        <dbReference type="Proteomes" id="UP000003452"/>
    </source>
</evidence>
<feature type="region of interest" description="Disordered" evidence="1">
    <location>
        <begin position="1"/>
        <end position="20"/>
    </location>
</feature>
<gene>
    <name evidence="2" type="ORF">BACPLE_00303</name>
</gene>
<name>B5CUD3_PHOPM</name>
<dbReference type="EMBL" id="ABQC02000002">
    <property type="protein sequence ID" value="EDY97511.1"/>
    <property type="molecule type" value="Genomic_DNA"/>
</dbReference>
<dbReference type="Proteomes" id="UP000003452">
    <property type="component" value="Unassembled WGS sequence"/>
</dbReference>
<reference evidence="2 3" key="1">
    <citation type="submission" date="2008-08" db="EMBL/GenBank/DDBJ databases">
        <title>Draft genome sequence of Bacteroides plebeius (DSM 17135).</title>
        <authorList>
            <person name="Sudarsanam P."/>
            <person name="Ley R."/>
            <person name="Guruge J."/>
            <person name="Turnbaugh P.J."/>
            <person name="Mahowald M."/>
            <person name="Liep D."/>
            <person name="Gordon J."/>
        </authorList>
    </citation>
    <scope>NUCLEOTIDE SEQUENCE [LARGE SCALE GENOMIC DNA]</scope>
    <source>
        <strain evidence="3">DSM 17135 / JCM 12973 / M2</strain>
    </source>
</reference>
<evidence type="ECO:0000313" key="2">
    <source>
        <dbReference type="EMBL" id="EDY97511.1"/>
    </source>
</evidence>
<evidence type="ECO:0000256" key="1">
    <source>
        <dbReference type="SAM" id="MobiDB-lite"/>
    </source>
</evidence>
<sequence length="40" mass="4853">MYIWMNGRQPSQSPPDKEKKKIGFLNRKKNIPKGREKYFI</sequence>
<comment type="caution">
    <text evidence="2">The sequence shown here is derived from an EMBL/GenBank/DDBJ whole genome shotgun (WGS) entry which is preliminary data.</text>
</comment>
<accession>B5CUD3</accession>
<dbReference type="HOGENOM" id="CLU_3285164_0_0_10"/>
<organism evidence="2 3">
    <name type="scientific">Phocaeicola plebeius (strain DSM 17135 / JCM 12973 / CCUG 54634 / M2)</name>
    <name type="common">Bacteroides plebeius</name>
    <dbReference type="NCBI Taxonomy" id="484018"/>
    <lineage>
        <taxon>Bacteria</taxon>
        <taxon>Pseudomonadati</taxon>
        <taxon>Bacteroidota</taxon>
        <taxon>Bacteroidia</taxon>
        <taxon>Bacteroidales</taxon>
        <taxon>Bacteroidaceae</taxon>
        <taxon>Phocaeicola</taxon>
    </lineage>
</organism>
<proteinExistence type="predicted"/>
<reference evidence="2 3" key="2">
    <citation type="submission" date="2008-08" db="EMBL/GenBank/DDBJ databases">
        <authorList>
            <person name="Fulton L."/>
            <person name="Clifton S."/>
            <person name="Fulton B."/>
            <person name="Xu J."/>
            <person name="Minx P."/>
            <person name="Pepin K.H."/>
            <person name="Johnson M."/>
            <person name="Thiruvilangam P."/>
            <person name="Bhonagiri V."/>
            <person name="Nash W.E."/>
            <person name="Mardis E.R."/>
            <person name="Wilson R.K."/>
        </authorList>
    </citation>
    <scope>NUCLEOTIDE SEQUENCE [LARGE SCALE GENOMIC DNA]</scope>
    <source>
        <strain evidence="3">DSM 17135 / JCM 12973 / M2</strain>
    </source>
</reference>
<protein>
    <submittedName>
        <fullName evidence="2">Uncharacterized protein</fullName>
    </submittedName>
</protein>
<dbReference type="AlphaFoldDB" id="B5CUD3"/>